<evidence type="ECO:0000313" key="2">
    <source>
        <dbReference type="EMBL" id="KAK2149389.1"/>
    </source>
</evidence>
<evidence type="ECO:0000313" key="3">
    <source>
        <dbReference type="Proteomes" id="UP001208570"/>
    </source>
</evidence>
<accession>A0AAD9JA94</accession>
<dbReference type="Proteomes" id="UP001208570">
    <property type="component" value="Unassembled WGS sequence"/>
</dbReference>
<evidence type="ECO:0000256" key="1">
    <source>
        <dbReference type="SAM" id="MobiDB-lite"/>
    </source>
</evidence>
<comment type="caution">
    <text evidence="2">The sequence shown here is derived from an EMBL/GenBank/DDBJ whole genome shotgun (WGS) entry which is preliminary data.</text>
</comment>
<feature type="region of interest" description="Disordered" evidence="1">
    <location>
        <begin position="1"/>
        <end position="23"/>
    </location>
</feature>
<reference evidence="2" key="1">
    <citation type="journal article" date="2023" name="Mol. Biol. Evol.">
        <title>Third-Generation Sequencing Reveals the Adaptive Role of the Epigenome in Three Deep-Sea Polychaetes.</title>
        <authorList>
            <person name="Perez M."/>
            <person name="Aroh O."/>
            <person name="Sun Y."/>
            <person name="Lan Y."/>
            <person name="Juniper S.K."/>
            <person name="Young C.R."/>
            <person name="Angers B."/>
            <person name="Qian P.Y."/>
        </authorList>
    </citation>
    <scope>NUCLEOTIDE SEQUENCE</scope>
    <source>
        <strain evidence="2">P08H-3</strain>
    </source>
</reference>
<gene>
    <name evidence="2" type="ORF">LSH36_454g02012</name>
</gene>
<dbReference type="EMBL" id="JAODUP010000454">
    <property type="protein sequence ID" value="KAK2149389.1"/>
    <property type="molecule type" value="Genomic_DNA"/>
</dbReference>
<dbReference type="AlphaFoldDB" id="A0AAD9JA94"/>
<name>A0AAD9JA94_9ANNE</name>
<proteinExistence type="predicted"/>
<keyword evidence="3" id="KW-1185">Reference proteome</keyword>
<organism evidence="2 3">
    <name type="scientific">Paralvinella palmiformis</name>
    <dbReference type="NCBI Taxonomy" id="53620"/>
    <lineage>
        <taxon>Eukaryota</taxon>
        <taxon>Metazoa</taxon>
        <taxon>Spiralia</taxon>
        <taxon>Lophotrochozoa</taxon>
        <taxon>Annelida</taxon>
        <taxon>Polychaeta</taxon>
        <taxon>Sedentaria</taxon>
        <taxon>Canalipalpata</taxon>
        <taxon>Terebellida</taxon>
        <taxon>Terebelliformia</taxon>
        <taxon>Alvinellidae</taxon>
        <taxon>Paralvinella</taxon>
    </lineage>
</organism>
<sequence length="162" mass="18593">MRMGASLSRKKRDDKSVWSGPPGDHSPFPLDPVPYPGSDILYCFVDITVSYKFMRNDVNLGPQVVTTDIDEHVDDILDCYEDGFSLNEFVKIPFVKCTTEIQDWSEEYPYHAVLSKPTVRHIWDGLGRWHCFLSIYNRIVPKANVAAIFFSENSSARSFLHE</sequence>
<protein>
    <submittedName>
        <fullName evidence="2">Uncharacterized protein</fullName>
    </submittedName>
</protein>